<protein>
    <submittedName>
        <fullName evidence="2">Uncharacterized protein</fullName>
    </submittedName>
</protein>
<accession>A0A0C3G6G9</accession>
<keyword evidence="3" id="KW-1185">Reference proteome</keyword>
<sequence>MVPHTACVSRYSHTETNAYYSQCMSRTIPTSNQPCSESTGSKRTPTTSGAALTSSQIRVDQFANGTVKTLPHLMPRRQYLGIFPSADRSLLVMLMAKRRHSHNDKIGIRGQ</sequence>
<dbReference type="HOGENOM" id="CLU_2159343_0_0_1"/>
<reference evidence="2 3" key="1">
    <citation type="submission" date="2014-04" db="EMBL/GenBank/DDBJ databases">
        <authorList>
            <consortium name="DOE Joint Genome Institute"/>
            <person name="Kuo A."/>
            <person name="Tarkka M."/>
            <person name="Buscot F."/>
            <person name="Kohler A."/>
            <person name="Nagy L.G."/>
            <person name="Floudas D."/>
            <person name="Copeland A."/>
            <person name="Barry K.W."/>
            <person name="Cichocki N."/>
            <person name="Veneault-Fourrey C."/>
            <person name="LaButti K."/>
            <person name="Lindquist E.A."/>
            <person name="Lipzen A."/>
            <person name="Lundell T."/>
            <person name="Morin E."/>
            <person name="Murat C."/>
            <person name="Sun H."/>
            <person name="Tunlid A."/>
            <person name="Henrissat B."/>
            <person name="Grigoriev I.V."/>
            <person name="Hibbett D.S."/>
            <person name="Martin F."/>
            <person name="Nordberg H.P."/>
            <person name="Cantor M.N."/>
            <person name="Hua S.X."/>
        </authorList>
    </citation>
    <scope>NUCLEOTIDE SEQUENCE [LARGE SCALE GENOMIC DNA]</scope>
    <source>
        <strain evidence="2 3">F 1598</strain>
    </source>
</reference>
<evidence type="ECO:0000256" key="1">
    <source>
        <dbReference type="SAM" id="MobiDB-lite"/>
    </source>
</evidence>
<reference evidence="3" key="2">
    <citation type="submission" date="2015-01" db="EMBL/GenBank/DDBJ databases">
        <title>Evolutionary Origins and Diversification of the Mycorrhizal Mutualists.</title>
        <authorList>
            <consortium name="DOE Joint Genome Institute"/>
            <consortium name="Mycorrhizal Genomics Consortium"/>
            <person name="Kohler A."/>
            <person name="Kuo A."/>
            <person name="Nagy L.G."/>
            <person name="Floudas D."/>
            <person name="Copeland A."/>
            <person name="Barry K.W."/>
            <person name="Cichocki N."/>
            <person name="Veneault-Fourrey C."/>
            <person name="LaButti K."/>
            <person name="Lindquist E.A."/>
            <person name="Lipzen A."/>
            <person name="Lundell T."/>
            <person name="Morin E."/>
            <person name="Murat C."/>
            <person name="Riley R."/>
            <person name="Ohm R."/>
            <person name="Sun H."/>
            <person name="Tunlid A."/>
            <person name="Henrissat B."/>
            <person name="Grigoriev I.V."/>
            <person name="Hibbett D.S."/>
            <person name="Martin F."/>
        </authorList>
    </citation>
    <scope>NUCLEOTIDE SEQUENCE [LARGE SCALE GENOMIC DNA]</scope>
    <source>
        <strain evidence="3">F 1598</strain>
    </source>
</reference>
<dbReference type="Proteomes" id="UP000054166">
    <property type="component" value="Unassembled WGS sequence"/>
</dbReference>
<organism evidence="2 3">
    <name type="scientific">Piloderma croceum (strain F 1598)</name>
    <dbReference type="NCBI Taxonomy" id="765440"/>
    <lineage>
        <taxon>Eukaryota</taxon>
        <taxon>Fungi</taxon>
        <taxon>Dikarya</taxon>
        <taxon>Basidiomycota</taxon>
        <taxon>Agaricomycotina</taxon>
        <taxon>Agaricomycetes</taxon>
        <taxon>Agaricomycetidae</taxon>
        <taxon>Atheliales</taxon>
        <taxon>Atheliaceae</taxon>
        <taxon>Piloderma</taxon>
    </lineage>
</organism>
<name>A0A0C3G6G9_PILCF</name>
<evidence type="ECO:0000313" key="2">
    <source>
        <dbReference type="EMBL" id="KIM91855.1"/>
    </source>
</evidence>
<gene>
    <name evidence="2" type="ORF">PILCRDRAFT_101231</name>
</gene>
<dbReference type="EMBL" id="KN832970">
    <property type="protein sequence ID" value="KIM91855.1"/>
    <property type="molecule type" value="Genomic_DNA"/>
</dbReference>
<proteinExistence type="predicted"/>
<dbReference type="InParanoid" id="A0A0C3G6G9"/>
<evidence type="ECO:0000313" key="3">
    <source>
        <dbReference type="Proteomes" id="UP000054166"/>
    </source>
</evidence>
<dbReference type="AlphaFoldDB" id="A0A0C3G6G9"/>
<feature type="region of interest" description="Disordered" evidence="1">
    <location>
        <begin position="30"/>
        <end position="53"/>
    </location>
</feature>